<dbReference type="EMBL" id="JAAXPG010000011">
    <property type="protein sequence ID" value="NKY98631.1"/>
    <property type="molecule type" value="Genomic_DNA"/>
</dbReference>
<dbReference type="InterPro" id="IPR004042">
    <property type="entry name" value="Intein_endonuc_central"/>
</dbReference>
<evidence type="ECO:0000313" key="2">
    <source>
        <dbReference type="EMBL" id="NKY98631.1"/>
    </source>
</evidence>
<evidence type="ECO:0000259" key="1">
    <source>
        <dbReference type="PROSITE" id="PS50819"/>
    </source>
</evidence>
<evidence type="ECO:0000313" key="3">
    <source>
        <dbReference type="Proteomes" id="UP000553209"/>
    </source>
</evidence>
<proteinExistence type="predicted"/>
<dbReference type="GO" id="GO:0004519">
    <property type="term" value="F:endonuclease activity"/>
    <property type="evidence" value="ECO:0007669"/>
    <property type="project" value="InterPro"/>
</dbReference>
<organism evidence="2 3">
    <name type="scientific">Nocardiopsis alborubida</name>
    <dbReference type="NCBI Taxonomy" id="146802"/>
    <lineage>
        <taxon>Bacteria</taxon>
        <taxon>Bacillati</taxon>
        <taxon>Actinomycetota</taxon>
        <taxon>Actinomycetes</taxon>
        <taxon>Streptosporangiales</taxon>
        <taxon>Nocardiopsidaceae</taxon>
        <taxon>Nocardiopsis</taxon>
    </lineage>
</organism>
<feature type="domain" description="DOD-type homing endonuclease" evidence="1">
    <location>
        <begin position="74"/>
        <end position="227"/>
    </location>
</feature>
<gene>
    <name evidence="2" type="ORF">HGB44_13335</name>
</gene>
<accession>A0A7X6MCF2</accession>
<comment type="caution">
    <text evidence="2">The sequence shown here is derived from an EMBL/GenBank/DDBJ whole genome shotgun (WGS) entry which is preliminary data.</text>
</comment>
<keyword evidence="3" id="KW-1185">Reference proteome</keyword>
<dbReference type="Proteomes" id="UP000553209">
    <property type="component" value="Unassembled WGS sequence"/>
</dbReference>
<dbReference type="AlphaFoldDB" id="A0A7X6MCF2"/>
<dbReference type="InterPro" id="IPR027434">
    <property type="entry name" value="Homing_endonucl"/>
</dbReference>
<protein>
    <submittedName>
        <fullName evidence="2">Helix-turn-helix domain-containing protein</fullName>
    </submittedName>
</protein>
<sequence length="264" mass="30342">MYSRDVVDETFRLKALGLTDKAIAAQCGVSVQAIRHWRYGNRRAPATEGRRRDRTTYCPKCHNARLDDNAYAYLLGLYLGDGHITASRHGVYVLWIFCDNKYPGLMDLCGDAMQKVFPITSFRASRGEGCTAVKAASKHWLCLFPQHGPGHKHSRRIALETWQQEVVDHHPELFVRGLVHSDGCRALNRIRKRGRRDEYYEYPRYHFSNTSQDIVDLFTSSLERLGIPWTSHIQRQPPFKDKTAISVSRKEAVARMDAFIGPKY</sequence>
<dbReference type="Gene3D" id="3.10.28.10">
    <property type="entry name" value="Homing endonucleases"/>
    <property type="match status" value="1"/>
</dbReference>
<dbReference type="RefSeq" id="WP_061083023.1">
    <property type="nucleotide sequence ID" value="NZ_JAAXPG010000011.1"/>
</dbReference>
<reference evidence="2 3" key="1">
    <citation type="submission" date="2020-04" db="EMBL/GenBank/DDBJ databases">
        <title>MicrobeNet Type strains.</title>
        <authorList>
            <person name="Nicholson A.C."/>
        </authorList>
    </citation>
    <scope>NUCLEOTIDE SEQUENCE [LARGE SCALE GENOMIC DNA]</scope>
    <source>
        <strain evidence="2 3">ATCC 23612</strain>
    </source>
</reference>
<name>A0A7X6MCF2_9ACTN</name>
<dbReference type="PROSITE" id="PS50819">
    <property type="entry name" value="INTEIN_ENDONUCLEASE"/>
    <property type="match status" value="1"/>
</dbReference>